<feature type="transmembrane region" description="Helical" evidence="5">
    <location>
        <begin position="49"/>
        <end position="71"/>
    </location>
</feature>
<feature type="transmembrane region" description="Helical" evidence="5">
    <location>
        <begin position="12"/>
        <end position="37"/>
    </location>
</feature>
<reference evidence="6 7" key="1">
    <citation type="journal article" date="2018" name="G3 (Bethesda)">
        <title>A High-Quality Reference Genome for the Invasive Mosquitofish Gambusia affinis Using a Chicago Library.</title>
        <authorList>
            <person name="Hoffberg S.L."/>
            <person name="Troendle N.J."/>
            <person name="Glenn T.C."/>
            <person name="Mahmud O."/>
            <person name="Louha S."/>
            <person name="Chalopin D."/>
            <person name="Bennetzen J.L."/>
            <person name="Mauricio R."/>
        </authorList>
    </citation>
    <scope>NUCLEOTIDE SEQUENCE [LARGE SCALE GENOMIC DNA]</scope>
    <source>
        <strain evidence="6">NE01/NJP1002.9</strain>
        <tissue evidence="6">Muscle</tissue>
    </source>
</reference>
<evidence type="ECO:0000256" key="3">
    <source>
        <dbReference type="ARBA" id="ARBA00022989"/>
    </source>
</evidence>
<evidence type="ECO:0000256" key="5">
    <source>
        <dbReference type="SAM" id="Phobius"/>
    </source>
</evidence>
<organism evidence="6 7">
    <name type="scientific">Gambusia affinis</name>
    <name type="common">Western mosquitofish</name>
    <name type="synonym">Heterandria affinis</name>
    <dbReference type="NCBI Taxonomy" id="33528"/>
    <lineage>
        <taxon>Eukaryota</taxon>
        <taxon>Metazoa</taxon>
        <taxon>Chordata</taxon>
        <taxon>Craniata</taxon>
        <taxon>Vertebrata</taxon>
        <taxon>Euteleostomi</taxon>
        <taxon>Actinopterygii</taxon>
        <taxon>Neopterygii</taxon>
        <taxon>Teleostei</taxon>
        <taxon>Neoteleostei</taxon>
        <taxon>Acanthomorphata</taxon>
        <taxon>Ovalentaria</taxon>
        <taxon>Atherinomorphae</taxon>
        <taxon>Cyprinodontiformes</taxon>
        <taxon>Poeciliidae</taxon>
        <taxon>Poeciliinae</taxon>
        <taxon>Gambusia</taxon>
    </lineage>
</organism>
<proteinExistence type="predicted"/>
<protein>
    <recommendedName>
        <fullName evidence="8">Tetraspanin</fullName>
    </recommendedName>
</protein>
<comment type="caution">
    <text evidence="6">The sequence shown here is derived from an EMBL/GenBank/DDBJ whole genome shotgun (WGS) entry which is preliminary data.</text>
</comment>
<evidence type="ECO:0000256" key="2">
    <source>
        <dbReference type="ARBA" id="ARBA00022692"/>
    </source>
</evidence>
<comment type="subcellular location">
    <subcellularLocation>
        <location evidence="1">Membrane</location>
        <topology evidence="1">Multi-pass membrane protein</topology>
    </subcellularLocation>
</comment>
<dbReference type="InterPro" id="IPR018499">
    <property type="entry name" value="Tetraspanin/Peripherin"/>
</dbReference>
<evidence type="ECO:0000313" key="7">
    <source>
        <dbReference type="Proteomes" id="UP000250572"/>
    </source>
</evidence>
<name>A0A315VS71_GAMAF</name>
<dbReference type="STRING" id="33528.ENSGAFP00000025764"/>
<dbReference type="EMBL" id="NHOQ01001223">
    <property type="protein sequence ID" value="PWA26145.1"/>
    <property type="molecule type" value="Genomic_DNA"/>
</dbReference>
<dbReference type="AlphaFoldDB" id="A0A315VS71"/>
<keyword evidence="2 5" id="KW-0812">Transmembrane</keyword>
<evidence type="ECO:0000256" key="1">
    <source>
        <dbReference type="ARBA" id="ARBA00004141"/>
    </source>
</evidence>
<accession>A0A315VS71</accession>
<sequence length="244" mass="27331">MGKVNVLLKRSYVCTIGVIAMIAILTLGITVFSHGMFLYEEDVHTFRGIYSLYGVSVIPLLFAIIGAFGVWKEKKWALIVMELMVKDKYLSMLPLSNLSESELLEFDYTQSEFHCCGLTSFDDWENSIPESCRCDTDSSDECVDSYRSVRNDSGLNSLNVKPIRIYAKPCFPALIQLAMRHVSILIGITLAKTLFWLLSVGLCIAVLCQLNKNVDSPNVVYSREAKAGSYDILNDAQEPSLKIE</sequence>
<feature type="transmembrane region" description="Helical" evidence="5">
    <location>
        <begin position="184"/>
        <end position="207"/>
    </location>
</feature>
<dbReference type="Gene3D" id="1.10.1450.10">
    <property type="entry name" value="Tetraspanin"/>
    <property type="match status" value="1"/>
</dbReference>
<gene>
    <name evidence="6" type="ORF">CCH79_00015203</name>
</gene>
<evidence type="ECO:0000313" key="6">
    <source>
        <dbReference type="EMBL" id="PWA26145.1"/>
    </source>
</evidence>
<dbReference type="InterPro" id="IPR008952">
    <property type="entry name" value="Tetraspanin_EC2_sf"/>
</dbReference>
<keyword evidence="7" id="KW-1185">Reference proteome</keyword>
<evidence type="ECO:0000256" key="4">
    <source>
        <dbReference type="ARBA" id="ARBA00023136"/>
    </source>
</evidence>
<dbReference type="Proteomes" id="UP000250572">
    <property type="component" value="Unassembled WGS sequence"/>
</dbReference>
<evidence type="ECO:0008006" key="8">
    <source>
        <dbReference type="Google" id="ProtNLM"/>
    </source>
</evidence>
<keyword evidence="3 5" id="KW-1133">Transmembrane helix</keyword>
<keyword evidence="4 5" id="KW-0472">Membrane</keyword>
<dbReference type="SUPFAM" id="SSF48652">
    <property type="entry name" value="Tetraspanin"/>
    <property type="match status" value="1"/>
</dbReference>
<dbReference type="GO" id="GO:0016020">
    <property type="term" value="C:membrane"/>
    <property type="evidence" value="ECO:0007669"/>
    <property type="project" value="UniProtKB-SubCell"/>
</dbReference>
<dbReference type="Pfam" id="PF00335">
    <property type="entry name" value="Tetraspanin"/>
    <property type="match status" value="1"/>
</dbReference>